<keyword evidence="4" id="KW-1185">Reference proteome</keyword>
<feature type="transmembrane region" description="Helical" evidence="2">
    <location>
        <begin position="70"/>
        <end position="94"/>
    </location>
</feature>
<protein>
    <submittedName>
        <fullName evidence="3">Uncharacterized protein</fullName>
    </submittedName>
</protein>
<sequence length="174" mass="17082">MTDEARPPLGAGGQPATYPTMATGPGPTGVGGPVPMPPRETWRPPRRVDAVPGTPFGLAYLDVPPIISGLAVGALVAGIGSIMVALVVLCFGLLGASGGWGAWAAGAFGVLGTLLGAAAIVLGVVGRRQTRRNAPPPAVRFAGAGLASAGVWCGVAGLAVTVLAFGLAVILQLS</sequence>
<feature type="compositionally biased region" description="Low complexity" evidence="1">
    <location>
        <begin position="15"/>
        <end position="25"/>
    </location>
</feature>
<dbReference type="AlphaFoldDB" id="A0A495JM52"/>
<evidence type="ECO:0000256" key="1">
    <source>
        <dbReference type="SAM" id="MobiDB-lite"/>
    </source>
</evidence>
<dbReference type="EMBL" id="RBKT01000001">
    <property type="protein sequence ID" value="RKR90057.1"/>
    <property type="molecule type" value="Genomic_DNA"/>
</dbReference>
<keyword evidence="2" id="KW-0472">Membrane</keyword>
<feature type="region of interest" description="Disordered" evidence="1">
    <location>
        <begin position="1"/>
        <end position="38"/>
    </location>
</feature>
<evidence type="ECO:0000313" key="3">
    <source>
        <dbReference type="EMBL" id="RKR90057.1"/>
    </source>
</evidence>
<organism evidence="3 4">
    <name type="scientific">Micromonospora pisi</name>
    <dbReference type="NCBI Taxonomy" id="589240"/>
    <lineage>
        <taxon>Bacteria</taxon>
        <taxon>Bacillati</taxon>
        <taxon>Actinomycetota</taxon>
        <taxon>Actinomycetes</taxon>
        <taxon>Micromonosporales</taxon>
        <taxon>Micromonosporaceae</taxon>
        <taxon>Micromonospora</taxon>
    </lineage>
</organism>
<keyword evidence="2" id="KW-0812">Transmembrane</keyword>
<comment type="caution">
    <text evidence="3">The sequence shown here is derived from an EMBL/GenBank/DDBJ whole genome shotgun (WGS) entry which is preliminary data.</text>
</comment>
<name>A0A495JM52_9ACTN</name>
<feature type="transmembrane region" description="Helical" evidence="2">
    <location>
        <begin position="100"/>
        <end position="125"/>
    </location>
</feature>
<feature type="transmembrane region" description="Helical" evidence="2">
    <location>
        <begin position="146"/>
        <end position="171"/>
    </location>
</feature>
<dbReference type="Proteomes" id="UP000277671">
    <property type="component" value="Unassembled WGS sequence"/>
</dbReference>
<evidence type="ECO:0000256" key="2">
    <source>
        <dbReference type="SAM" id="Phobius"/>
    </source>
</evidence>
<dbReference type="RefSeq" id="WP_246017182.1">
    <property type="nucleotide sequence ID" value="NZ_RBKT01000001.1"/>
</dbReference>
<gene>
    <name evidence="3" type="ORF">BDK92_4425</name>
</gene>
<keyword evidence="2" id="KW-1133">Transmembrane helix</keyword>
<proteinExistence type="predicted"/>
<reference evidence="3 4" key="1">
    <citation type="submission" date="2018-10" db="EMBL/GenBank/DDBJ databases">
        <title>Sequencing the genomes of 1000 actinobacteria strains.</title>
        <authorList>
            <person name="Klenk H.-P."/>
        </authorList>
    </citation>
    <scope>NUCLEOTIDE SEQUENCE [LARGE SCALE GENOMIC DNA]</scope>
    <source>
        <strain evidence="3 4">DSM 45175</strain>
    </source>
</reference>
<accession>A0A495JM52</accession>
<evidence type="ECO:0000313" key="4">
    <source>
        <dbReference type="Proteomes" id="UP000277671"/>
    </source>
</evidence>